<evidence type="ECO:0000256" key="10">
    <source>
        <dbReference type="ARBA" id="ARBA00023002"/>
    </source>
</evidence>
<dbReference type="InterPro" id="IPR000172">
    <property type="entry name" value="GMC_OxRdtase_N"/>
</dbReference>
<name>A0A9Q1K574_9CARY</name>
<evidence type="ECO:0000256" key="8">
    <source>
        <dbReference type="ARBA" id="ARBA00022827"/>
    </source>
</evidence>
<dbReference type="Pfam" id="PF00732">
    <property type="entry name" value="GMC_oxred_N"/>
    <property type="match status" value="1"/>
</dbReference>
<evidence type="ECO:0000313" key="17">
    <source>
        <dbReference type="EMBL" id="KAJ8436867.1"/>
    </source>
</evidence>
<comment type="caution">
    <text evidence="17">The sequence shown here is derived from an EMBL/GenBank/DDBJ whole genome shotgun (WGS) entry which is preliminary data.</text>
</comment>
<keyword evidence="9 14" id="KW-1133">Transmembrane helix</keyword>
<feature type="domain" description="Glucose-methanol-choline oxidoreductase N-terminal" evidence="15">
    <location>
        <begin position="346"/>
        <end position="564"/>
    </location>
</feature>
<keyword evidence="10" id="KW-0560">Oxidoreductase</keyword>
<evidence type="ECO:0000256" key="5">
    <source>
        <dbReference type="ARBA" id="ARBA00013125"/>
    </source>
</evidence>
<dbReference type="OrthoDB" id="269227at2759"/>
<evidence type="ECO:0000256" key="12">
    <source>
        <dbReference type="PIRSR" id="PIRSR028937-1"/>
    </source>
</evidence>
<keyword evidence="18" id="KW-1185">Reference proteome</keyword>
<dbReference type="InterPro" id="IPR012400">
    <property type="entry name" value="Long_Oxdase"/>
</dbReference>
<reference evidence="17" key="1">
    <citation type="submission" date="2022-04" db="EMBL/GenBank/DDBJ databases">
        <title>Carnegiea gigantea Genome sequencing and assembly v2.</title>
        <authorList>
            <person name="Copetti D."/>
            <person name="Sanderson M.J."/>
            <person name="Burquez A."/>
            <person name="Wojciechowski M.F."/>
        </authorList>
    </citation>
    <scope>NUCLEOTIDE SEQUENCE</scope>
    <source>
        <strain evidence="17">SGP5-SGP5p</strain>
        <tissue evidence="17">Aerial part</tissue>
    </source>
</reference>
<evidence type="ECO:0000259" key="16">
    <source>
        <dbReference type="Pfam" id="PF05199"/>
    </source>
</evidence>
<evidence type="ECO:0000259" key="15">
    <source>
        <dbReference type="Pfam" id="PF00732"/>
    </source>
</evidence>
<comment type="function">
    <text evidence="2">Long-chain fatty alcohol oxidase involved in the omega-oxidation pathway of lipid degradation.</text>
</comment>
<evidence type="ECO:0000256" key="14">
    <source>
        <dbReference type="SAM" id="Phobius"/>
    </source>
</evidence>
<evidence type="ECO:0000256" key="1">
    <source>
        <dbReference type="ARBA" id="ARBA00000920"/>
    </source>
</evidence>
<dbReference type="EC" id="1.1.3.20" evidence="5"/>
<protein>
    <recommendedName>
        <fullName evidence="5">long-chain-alcohol oxidase</fullName>
        <ecNumber evidence="5">1.1.3.20</ecNumber>
    </recommendedName>
</protein>
<evidence type="ECO:0000256" key="11">
    <source>
        <dbReference type="ARBA" id="ARBA00023136"/>
    </source>
</evidence>
<feature type="active site" description="Proton acceptor" evidence="12">
    <location>
        <position position="738"/>
    </location>
</feature>
<organism evidence="17 18">
    <name type="scientific">Carnegiea gigantea</name>
    <dbReference type="NCBI Taxonomy" id="171969"/>
    <lineage>
        <taxon>Eukaryota</taxon>
        <taxon>Viridiplantae</taxon>
        <taxon>Streptophyta</taxon>
        <taxon>Embryophyta</taxon>
        <taxon>Tracheophyta</taxon>
        <taxon>Spermatophyta</taxon>
        <taxon>Magnoliopsida</taxon>
        <taxon>eudicotyledons</taxon>
        <taxon>Gunneridae</taxon>
        <taxon>Pentapetalae</taxon>
        <taxon>Caryophyllales</taxon>
        <taxon>Cactineae</taxon>
        <taxon>Cactaceae</taxon>
        <taxon>Cactoideae</taxon>
        <taxon>Echinocereeae</taxon>
        <taxon>Carnegiea</taxon>
    </lineage>
</organism>
<evidence type="ECO:0000256" key="3">
    <source>
        <dbReference type="ARBA" id="ARBA00004370"/>
    </source>
</evidence>
<comment type="subcellular location">
    <subcellularLocation>
        <location evidence="3">Membrane</location>
    </subcellularLocation>
</comment>
<evidence type="ECO:0000256" key="13">
    <source>
        <dbReference type="PIRSR" id="PIRSR028937-2"/>
    </source>
</evidence>
<dbReference type="EMBL" id="JAKOGI010000326">
    <property type="protein sequence ID" value="KAJ8436867.1"/>
    <property type="molecule type" value="Genomic_DNA"/>
</dbReference>
<comment type="catalytic activity">
    <reaction evidence="1">
        <text>a long-chain primary fatty alcohol + O2 = a long-chain fatty aldehyde + H2O2</text>
        <dbReference type="Rhea" id="RHEA:22756"/>
        <dbReference type="ChEBI" id="CHEBI:15379"/>
        <dbReference type="ChEBI" id="CHEBI:16240"/>
        <dbReference type="ChEBI" id="CHEBI:17176"/>
        <dbReference type="ChEBI" id="CHEBI:77396"/>
        <dbReference type="EC" id="1.1.3.20"/>
    </reaction>
</comment>
<keyword evidence="8 13" id="KW-0274">FAD</keyword>
<dbReference type="GO" id="GO:0016020">
    <property type="term" value="C:membrane"/>
    <property type="evidence" value="ECO:0007669"/>
    <property type="project" value="UniProtKB-SubCell"/>
</dbReference>
<evidence type="ECO:0000256" key="7">
    <source>
        <dbReference type="ARBA" id="ARBA00022692"/>
    </source>
</evidence>
<dbReference type="AlphaFoldDB" id="A0A9Q1K574"/>
<keyword evidence="6" id="KW-0285">Flavoprotein</keyword>
<dbReference type="PIRSF" id="PIRSF028937">
    <property type="entry name" value="Lg_Ch_AO"/>
    <property type="match status" value="1"/>
</dbReference>
<sequence length="806" mass="88181">MGIDPNGVNHNYKIASNSHNQMGDDLVIDLGSIDTEKFLKGGAQKPTQYANKLSAWEMDSLTALGDTFLPAMEPPNSTVDESVARFYRTSPSTIGTPDYLGGLISQRLGHHVFLVRSMLLLLSTGIGTFIMGGFLSLSPRFPFLHRFSQLPLDKRQRIVRSWATSWFKYFRMAFVGAKLLVSVSFFTQVDEKGDNPSWKGIGYDGPDPDFKSKRPNTLNHQLNYLVSRPIQGPNTKGQDQPNAFKTKEDLYGPLYRGVISVQRTRPKEILAESLRHAGFHVSVKRQKKQNQPVMSIRCDAVVVGSGSGGGVVAGVLASAGYKVLVLEKGEYYARSNLSLLEGPTLDQMYEGAGMLTTRDMGVEILAGSTVGGGSTINWAASIRPPEHVMREWAGRHELEIFESPLFKEALDVVCEKMEVRKECPKEGLNNMVLRKGCLELGYPIENVPRNAPAEHYCGWCSLGCKDGKKKGVSETWLKDLVDSGNGVILSGCEVIKVLRERRNNGKGRDTASGVAFKLDGESQPCLIEAKATIVSCGALNTPTLLKKSGLKNSNIGKNLHLHPVVMAWGYFPEADESGKSYEGPIMSAMSTIAADPADKSGSDYEAIIQTPSMHPGLFAGVMPWISGPDFKHRMARFSRTAHIFTLVRDVGSGTIVSSPNPFDVTYKLNPIDEAKLKKGIERMLRILAAAGAEEVGTHQFSGTSINVKKASSDQFERLVKRESSRAIKPLYTTIASAHQMGSCRMGLDPKNSVVNQRGETWEVEGLYLADSSVFPTALGVNPMVTIQATSYCTAQSVLESLKRKKA</sequence>
<feature type="domain" description="Glucose-methanol-choline oxidoreductase C-terminal" evidence="16">
    <location>
        <begin position="662"/>
        <end position="789"/>
    </location>
</feature>
<evidence type="ECO:0000256" key="6">
    <source>
        <dbReference type="ARBA" id="ARBA00022630"/>
    </source>
</evidence>
<feature type="transmembrane region" description="Helical" evidence="14">
    <location>
        <begin position="113"/>
        <end position="137"/>
    </location>
</feature>
<evidence type="ECO:0000256" key="9">
    <source>
        <dbReference type="ARBA" id="ARBA00022989"/>
    </source>
</evidence>
<evidence type="ECO:0000256" key="4">
    <source>
        <dbReference type="ARBA" id="ARBA00010790"/>
    </source>
</evidence>
<dbReference type="GO" id="GO:0046577">
    <property type="term" value="F:long-chain-alcohol oxidase activity"/>
    <property type="evidence" value="ECO:0007669"/>
    <property type="project" value="UniProtKB-EC"/>
</dbReference>
<dbReference type="SUPFAM" id="SSF51905">
    <property type="entry name" value="FAD/NAD(P)-binding domain"/>
    <property type="match status" value="1"/>
</dbReference>
<dbReference type="InterPro" id="IPR007867">
    <property type="entry name" value="GMC_OxRtase_C"/>
</dbReference>
<gene>
    <name evidence="17" type="ORF">Cgig2_026191</name>
</gene>
<dbReference type="Proteomes" id="UP001153076">
    <property type="component" value="Unassembled WGS sequence"/>
</dbReference>
<dbReference type="InterPro" id="IPR036188">
    <property type="entry name" value="FAD/NAD-bd_sf"/>
</dbReference>
<dbReference type="Gene3D" id="3.50.50.60">
    <property type="entry name" value="FAD/NAD(P)-binding domain"/>
    <property type="match status" value="2"/>
</dbReference>
<proteinExistence type="inferred from homology"/>
<feature type="binding site" evidence="13">
    <location>
        <begin position="298"/>
        <end position="313"/>
    </location>
    <ligand>
        <name>FAD</name>
        <dbReference type="ChEBI" id="CHEBI:57692"/>
    </ligand>
</feature>
<accession>A0A9Q1K574</accession>
<dbReference type="PANTHER" id="PTHR46056:SF4">
    <property type="entry name" value="LONG-CHAIN-ALCOHOL OXIDASE FAO4A"/>
    <property type="match status" value="1"/>
</dbReference>
<evidence type="ECO:0000313" key="18">
    <source>
        <dbReference type="Proteomes" id="UP001153076"/>
    </source>
</evidence>
<keyword evidence="7 14" id="KW-0812">Transmembrane</keyword>
<keyword evidence="11 14" id="KW-0472">Membrane</keyword>
<dbReference type="PANTHER" id="PTHR46056">
    <property type="entry name" value="LONG-CHAIN-ALCOHOL OXIDASE"/>
    <property type="match status" value="1"/>
</dbReference>
<dbReference type="GO" id="GO:0050660">
    <property type="term" value="F:flavin adenine dinucleotide binding"/>
    <property type="evidence" value="ECO:0007669"/>
    <property type="project" value="InterPro"/>
</dbReference>
<dbReference type="Pfam" id="PF05199">
    <property type="entry name" value="GMC_oxred_C"/>
    <property type="match status" value="1"/>
</dbReference>
<comment type="similarity">
    <text evidence="4">Belongs to the GMC oxidoreductase family.</text>
</comment>
<evidence type="ECO:0000256" key="2">
    <source>
        <dbReference type="ARBA" id="ARBA00003842"/>
    </source>
</evidence>